<protein>
    <recommendedName>
        <fullName evidence="4">Cysteine rich repeat-containing protein</fullName>
    </recommendedName>
</protein>
<keyword evidence="3" id="KW-1185">Reference proteome</keyword>
<proteinExistence type="predicted"/>
<dbReference type="EMBL" id="JABUMX010000008">
    <property type="protein sequence ID" value="NTS33841.1"/>
    <property type="molecule type" value="Genomic_DNA"/>
</dbReference>
<keyword evidence="1" id="KW-1133">Transmembrane helix</keyword>
<dbReference type="Proteomes" id="UP000550508">
    <property type="component" value="Unassembled WGS sequence"/>
</dbReference>
<dbReference type="RefSeq" id="WP_174208489.1">
    <property type="nucleotide sequence ID" value="NZ_CP088292.1"/>
</dbReference>
<keyword evidence="1" id="KW-0812">Transmembrane</keyword>
<reference evidence="2 3" key="1">
    <citation type="submission" date="2020-05" db="EMBL/GenBank/DDBJ databases">
        <authorList>
            <person name="Kim M.K."/>
        </authorList>
    </citation>
    <scope>NUCLEOTIDE SEQUENCE [LARGE SCALE GENOMIC DNA]</scope>
    <source>
        <strain evidence="2 3">BT25</strain>
    </source>
</reference>
<accession>A0A849VV43</accession>
<evidence type="ECO:0000313" key="3">
    <source>
        <dbReference type="Proteomes" id="UP000550508"/>
    </source>
</evidence>
<dbReference type="InterPro" id="IPR039728">
    <property type="entry name" value="GLG1"/>
</dbReference>
<evidence type="ECO:0000256" key="1">
    <source>
        <dbReference type="SAM" id="Phobius"/>
    </source>
</evidence>
<keyword evidence="1" id="KW-0472">Membrane</keyword>
<dbReference type="PANTHER" id="PTHR11884:SF1">
    <property type="entry name" value="GOLGI APPARATUS PROTEIN 1"/>
    <property type="match status" value="1"/>
</dbReference>
<feature type="transmembrane region" description="Helical" evidence="1">
    <location>
        <begin position="21"/>
        <end position="43"/>
    </location>
</feature>
<sequence length="181" mass="18305">MNDDREAAFQGTIKHLQRSGAALGAFVAAGMLFLTFLVGTAYAQQPTAAQQNAIKSNCRNDFMAECSGVQPGGQAALSCLQQHSSSLSSACKSAVAAIGGSSAPAAGATTPAPAATAPAAAAPAAKAFTPREEMAIARQECGPDFRAFCRSVALGGGRGIACLRENMARLSPGCQKVLSAR</sequence>
<evidence type="ECO:0000313" key="2">
    <source>
        <dbReference type="EMBL" id="NTS33841.1"/>
    </source>
</evidence>
<gene>
    <name evidence="2" type="ORF">HQ945_21510</name>
</gene>
<dbReference type="AlphaFoldDB" id="A0A849VV43"/>
<organism evidence="2 3">
    <name type="scientific">Phyllobacterium pellucidum</name>
    <dbReference type="NCBI Taxonomy" id="2740464"/>
    <lineage>
        <taxon>Bacteria</taxon>
        <taxon>Pseudomonadati</taxon>
        <taxon>Pseudomonadota</taxon>
        <taxon>Alphaproteobacteria</taxon>
        <taxon>Hyphomicrobiales</taxon>
        <taxon>Phyllobacteriaceae</taxon>
        <taxon>Phyllobacterium</taxon>
    </lineage>
</organism>
<name>A0A849VV43_9HYPH</name>
<comment type="caution">
    <text evidence="2">The sequence shown here is derived from an EMBL/GenBank/DDBJ whole genome shotgun (WGS) entry which is preliminary data.</text>
</comment>
<dbReference type="PANTHER" id="PTHR11884">
    <property type="entry name" value="SELECTIN LIGAND RELATED"/>
    <property type="match status" value="1"/>
</dbReference>
<evidence type="ECO:0008006" key="4">
    <source>
        <dbReference type="Google" id="ProtNLM"/>
    </source>
</evidence>